<reference evidence="6" key="1">
    <citation type="submission" date="2025-08" db="UniProtKB">
        <authorList>
            <consortium name="RefSeq"/>
        </authorList>
    </citation>
    <scope>IDENTIFICATION</scope>
</reference>
<dbReference type="PROSITE" id="PS50292">
    <property type="entry name" value="PEROXIDASE_3"/>
    <property type="match status" value="1"/>
</dbReference>
<dbReference type="Proteomes" id="UP000695022">
    <property type="component" value="Unplaced"/>
</dbReference>
<accession>A0ABM1EN59</accession>
<protein>
    <submittedName>
        <fullName evidence="6">Prostaglandin G/H synthase 2-like</fullName>
    </submittedName>
</protein>
<name>A0ABM1EN59_PRICU</name>
<keyword evidence="1" id="KW-0479">Metal-binding</keyword>
<sequence>MGELPSPEHLAERFLKRTEFLPDRIHSSALFAFFAQHFTHMFFKTDMKRGPQYTWGGHGVDLSSIYGETAEKRKQLRSLTGGKLKMQVINGEEWPVLIKDALIETEYPPGYPEERKFALGHPFYALLPGLFVWSTIWMREHNRVCDILKEEHTDWDDERLYQTARLILVGETIKIVIEDYVQHLSQYKFKLKFNPELLFDVPYQYQNRIAVEFNHLYHWHPLLPESFNISGQTYPMKSYMFNRQRETTPEKKE</sequence>
<evidence type="ECO:0000313" key="5">
    <source>
        <dbReference type="Proteomes" id="UP000695022"/>
    </source>
</evidence>
<gene>
    <name evidence="6" type="primary">LOC106813901</name>
</gene>
<dbReference type="PANTHER" id="PTHR11903">
    <property type="entry name" value="PROSTAGLANDIN G/H SYNTHASE"/>
    <property type="match status" value="1"/>
</dbReference>
<dbReference type="PRINTS" id="PR00457">
    <property type="entry name" value="ANPEROXIDASE"/>
</dbReference>
<keyword evidence="4" id="KW-0408">Iron</keyword>
<evidence type="ECO:0000256" key="3">
    <source>
        <dbReference type="ARBA" id="ARBA00023002"/>
    </source>
</evidence>
<evidence type="ECO:0000256" key="2">
    <source>
        <dbReference type="ARBA" id="ARBA00022964"/>
    </source>
</evidence>
<keyword evidence="5" id="KW-1185">Reference proteome</keyword>
<dbReference type="InterPro" id="IPR010255">
    <property type="entry name" value="Haem_peroxidase_sf"/>
</dbReference>
<dbReference type="SUPFAM" id="SSF48113">
    <property type="entry name" value="Heme-dependent peroxidases"/>
    <property type="match status" value="1"/>
</dbReference>
<organism evidence="5 6">
    <name type="scientific">Priapulus caudatus</name>
    <name type="common">Priapulid worm</name>
    <dbReference type="NCBI Taxonomy" id="37621"/>
    <lineage>
        <taxon>Eukaryota</taxon>
        <taxon>Metazoa</taxon>
        <taxon>Ecdysozoa</taxon>
        <taxon>Scalidophora</taxon>
        <taxon>Priapulida</taxon>
        <taxon>Priapulimorpha</taxon>
        <taxon>Priapulimorphida</taxon>
        <taxon>Priapulidae</taxon>
        <taxon>Priapulus</taxon>
    </lineage>
</organism>
<dbReference type="Gene3D" id="1.10.640.10">
    <property type="entry name" value="Haem peroxidase domain superfamily, animal type"/>
    <property type="match status" value="1"/>
</dbReference>
<dbReference type="Pfam" id="PF03098">
    <property type="entry name" value="An_peroxidase"/>
    <property type="match status" value="1"/>
</dbReference>
<dbReference type="InterPro" id="IPR050783">
    <property type="entry name" value="Oxylipin_biosynth_metab"/>
</dbReference>
<evidence type="ECO:0000313" key="6">
    <source>
        <dbReference type="RefSeq" id="XP_014673630.1"/>
    </source>
</evidence>
<dbReference type="InterPro" id="IPR037120">
    <property type="entry name" value="Haem_peroxidase_sf_animal"/>
</dbReference>
<evidence type="ECO:0000256" key="1">
    <source>
        <dbReference type="ARBA" id="ARBA00022723"/>
    </source>
</evidence>
<proteinExistence type="predicted"/>
<keyword evidence="3" id="KW-0560">Oxidoreductase</keyword>
<dbReference type="GeneID" id="106813901"/>
<evidence type="ECO:0000256" key="4">
    <source>
        <dbReference type="ARBA" id="ARBA00023004"/>
    </source>
</evidence>
<keyword evidence="2" id="KW-0223">Dioxygenase</keyword>
<dbReference type="PANTHER" id="PTHR11903:SF39">
    <property type="entry name" value="PROSTAGLANDIN G_H SYNTHASE 2-LIKE"/>
    <property type="match status" value="1"/>
</dbReference>
<dbReference type="RefSeq" id="XP_014673630.1">
    <property type="nucleotide sequence ID" value="XM_014818144.1"/>
</dbReference>
<dbReference type="InterPro" id="IPR019791">
    <property type="entry name" value="Haem_peroxidase_animal"/>
</dbReference>